<dbReference type="Pfam" id="PF03995">
    <property type="entry name" value="Inhibitor_I36"/>
    <property type="match status" value="1"/>
</dbReference>
<dbReference type="Pfam" id="PF08239">
    <property type="entry name" value="SH3_3"/>
    <property type="match status" value="1"/>
</dbReference>
<evidence type="ECO:0000256" key="3">
    <source>
        <dbReference type="SAM" id="SignalP"/>
    </source>
</evidence>
<feature type="signal peptide" evidence="3">
    <location>
        <begin position="1"/>
        <end position="25"/>
    </location>
</feature>
<name>A0A1E5XUE6_9HYPH</name>
<dbReference type="Proteomes" id="UP000095463">
    <property type="component" value="Unassembled WGS sequence"/>
</dbReference>
<keyword evidence="6" id="KW-1185">Reference proteome</keyword>
<protein>
    <recommendedName>
        <fullName evidence="4">Beta/gamma crystallin 'Greek key' domain-containing protein</fullName>
    </recommendedName>
</protein>
<dbReference type="RefSeq" id="WP_069908630.1">
    <property type="nucleotide sequence ID" value="NZ_LAJE02000083.1"/>
</dbReference>
<evidence type="ECO:0000256" key="2">
    <source>
        <dbReference type="ARBA" id="ARBA00022737"/>
    </source>
</evidence>
<dbReference type="InterPro" id="IPR003646">
    <property type="entry name" value="SH3-like_bac-type"/>
</dbReference>
<evidence type="ECO:0000256" key="1">
    <source>
        <dbReference type="ARBA" id="ARBA00009646"/>
    </source>
</evidence>
<sequence length="222" mass="23782">MHPIKLAGAATLLLGSLFFAGAANAAVATSTVNVRAAPVNGAVVDVLRAGQEVEIDRCTGGWCYVIKQGPDGWVSASYLSDDDSGFDDEDDVDTRVIVPDRPGPGPSRPEVDVNIGFNVPGFSFQIGSGGFDMRPGRPGGSRDRVCFYENTNFRGDSFCARPGERLARLGRWDDSIRSIEVRGDAQAQVCERANFNGRCIVISRSVGNLRGANDNISSLRVR</sequence>
<reference evidence="5 6" key="1">
    <citation type="journal article" date="2015" name="Genome Announc.">
        <title>Genome Assemblies of Three Soil-Associated Devosia species: D. insulae, D. limi, and D. soli.</title>
        <authorList>
            <person name="Hassan Y.I."/>
            <person name="Lepp D."/>
            <person name="Zhou T."/>
        </authorList>
    </citation>
    <scope>NUCLEOTIDE SEQUENCE [LARGE SCALE GENOMIC DNA]</scope>
    <source>
        <strain evidence="5 6">DS-56</strain>
    </source>
</reference>
<organism evidence="5 6">
    <name type="scientific">Devosia insulae DS-56</name>
    <dbReference type="NCBI Taxonomy" id="1116389"/>
    <lineage>
        <taxon>Bacteria</taxon>
        <taxon>Pseudomonadati</taxon>
        <taxon>Pseudomonadota</taxon>
        <taxon>Alphaproteobacteria</taxon>
        <taxon>Hyphomicrobiales</taxon>
        <taxon>Devosiaceae</taxon>
        <taxon>Devosia</taxon>
    </lineage>
</organism>
<dbReference type="Gene3D" id="2.30.30.40">
    <property type="entry name" value="SH3 Domains"/>
    <property type="match status" value="1"/>
</dbReference>
<evidence type="ECO:0000313" key="6">
    <source>
        <dbReference type="Proteomes" id="UP000095463"/>
    </source>
</evidence>
<feature type="chain" id="PRO_5009190550" description="Beta/gamma crystallin 'Greek key' domain-containing protein" evidence="3">
    <location>
        <begin position="26"/>
        <end position="222"/>
    </location>
</feature>
<dbReference type="SMART" id="SM00247">
    <property type="entry name" value="XTALbg"/>
    <property type="match status" value="1"/>
</dbReference>
<dbReference type="EMBL" id="LAJE02000083">
    <property type="protein sequence ID" value="OEO32213.1"/>
    <property type="molecule type" value="Genomic_DNA"/>
</dbReference>
<keyword evidence="2" id="KW-0677">Repeat</keyword>
<evidence type="ECO:0000259" key="4">
    <source>
        <dbReference type="SMART" id="SM00247"/>
    </source>
</evidence>
<dbReference type="Gene3D" id="2.60.20.10">
    <property type="entry name" value="Crystallins"/>
    <property type="match status" value="1"/>
</dbReference>
<dbReference type="InterPro" id="IPR001064">
    <property type="entry name" value="Beta/gamma_crystallin"/>
</dbReference>
<evidence type="ECO:0000313" key="5">
    <source>
        <dbReference type="EMBL" id="OEO32213.1"/>
    </source>
</evidence>
<keyword evidence="3" id="KW-0732">Signal</keyword>
<gene>
    <name evidence="5" type="ORF">VW23_012680</name>
</gene>
<comment type="caution">
    <text evidence="5">The sequence shown here is derived from an EMBL/GenBank/DDBJ whole genome shotgun (WGS) entry which is preliminary data.</text>
</comment>
<dbReference type="InterPro" id="IPR011024">
    <property type="entry name" value="G_crystallin-like"/>
</dbReference>
<feature type="domain" description="Beta/gamma crystallin 'Greek key'" evidence="4">
    <location>
        <begin position="144"/>
        <end position="222"/>
    </location>
</feature>
<proteinExistence type="inferred from homology"/>
<accession>A0A1E5XUE6</accession>
<dbReference type="AlphaFoldDB" id="A0A1E5XUE6"/>
<comment type="similarity">
    <text evidence="1">Belongs to the beta/gamma-crystallin family.</text>
</comment>
<dbReference type="SUPFAM" id="SSF49695">
    <property type="entry name" value="gamma-Crystallin-like"/>
    <property type="match status" value="1"/>
</dbReference>